<feature type="compositionally biased region" description="Basic and acidic residues" evidence="1">
    <location>
        <begin position="896"/>
        <end position="905"/>
    </location>
</feature>
<dbReference type="InterPro" id="IPR013752">
    <property type="entry name" value="KPA_reductase"/>
</dbReference>
<accession>G3J974</accession>
<evidence type="ECO:0000313" key="4">
    <source>
        <dbReference type="EMBL" id="EGX94903.1"/>
    </source>
</evidence>
<feature type="domain" description="Ketopantoate reductase N-terminal" evidence="2">
    <location>
        <begin position="437"/>
        <end position="593"/>
    </location>
</feature>
<dbReference type="RefSeq" id="XP_006668389.1">
    <property type="nucleotide sequence ID" value="XM_006668326.1"/>
</dbReference>
<evidence type="ECO:0000256" key="1">
    <source>
        <dbReference type="SAM" id="MobiDB-lite"/>
    </source>
</evidence>
<feature type="compositionally biased region" description="Low complexity" evidence="1">
    <location>
        <begin position="989"/>
        <end position="1003"/>
    </location>
</feature>
<dbReference type="EMBL" id="JH126400">
    <property type="protein sequence ID" value="EGX94903.1"/>
    <property type="molecule type" value="Genomic_DNA"/>
</dbReference>
<feature type="region of interest" description="Disordered" evidence="1">
    <location>
        <begin position="1054"/>
        <end position="1187"/>
    </location>
</feature>
<dbReference type="GO" id="GO:0005737">
    <property type="term" value="C:cytoplasm"/>
    <property type="evidence" value="ECO:0007669"/>
    <property type="project" value="TreeGrafter"/>
</dbReference>
<gene>
    <name evidence="4" type="ORF">CCM_03174</name>
</gene>
<dbReference type="SUPFAM" id="SSF48179">
    <property type="entry name" value="6-phosphogluconate dehydrogenase C-terminal domain-like"/>
    <property type="match status" value="1"/>
</dbReference>
<dbReference type="KEGG" id="cmt:CCM_03174"/>
<dbReference type="Gene3D" id="1.10.1040.10">
    <property type="entry name" value="N-(1-d-carboxylethyl)-l-norvaline Dehydrogenase, domain 2"/>
    <property type="match status" value="1"/>
</dbReference>
<feature type="compositionally biased region" description="Polar residues" evidence="1">
    <location>
        <begin position="1140"/>
        <end position="1151"/>
    </location>
</feature>
<dbReference type="STRING" id="983644.G3J974"/>
<dbReference type="HOGENOM" id="CLU_272245_0_0_1"/>
<organism evidence="4 5">
    <name type="scientific">Cordyceps militaris (strain CM01)</name>
    <name type="common">Caterpillar fungus</name>
    <dbReference type="NCBI Taxonomy" id="983644"/>
    <lineage>
        <taxon>Eukaryota</taxon>
        <taxon>Fungi</taxon>
        <taxon>Dikarya</taxon>
        <taxon>Ascomycota</taxon>
        <taxon>Pezizomycotina</taxon>
        <taxon>Sordariomycetes</taxon>
        <taxon>Hypocreomycetidae</taxon>
        <taxon>Hypocreales</taxon>
        <taxon>Cordycipitaceae</taxon>
        <taxon>Cordyceps</taxon>
    </lineage>
</organism>
<feature type="region of interest" description="Disordered" evidence="1">
    <location>
        <begin position="308"/>
        <end position="334"/>
    </location>
</feature>
<dbReference type="Gene3D" id="3.40.50.720">
    <property type="entry name" value="NAD(P)-binding Rossmann-like Domain"/>
    <property type="match status" value="1"/>
</dbReference>
<proteinExistence type="predicted"/>
<feature type="region of interest" description="Disordered" evidence="1">
    <location>
        <begin position="759"/>
        <end position="850"/>
    </location>
</feature>
<dbReference type="FunFam" id="1.10.1040.10:FF:000017">
    <property type="entry name" value="2-dehydropantoate 2-reductase"/>
    <property type="match status" value="1"/>
</dbReference>
<protein>
    <submittedName>
        <fullName evidence="4">2-dehydropantoate 2-reductase, putative</fullName>
    </submittedName>
</protein>
<dbReference type="InParanoid" id="G3J974"/>
<feature type="compositionally biased region" description="Low complexity" evidence="1">
    <location>
        <begin position="1152"/>
        <end position="1161"/>
    </location>
</feature>
<feature type="compositionally biased region" description="Low complexity" evidence="1">
    <location>
        <begin position="787"/>
        <end position="800"/>
    </location>
</feature>
<reference evidence="4 5" key="1">
    <citation type="journal article" date="2011" name="Genome Biol.">
        <title>Genome sequence of the insect pathogenic fungus Cordyceps militaris, a valued traditional Chinese medicine.</title>
        <authorList>
            <person name="Zheng P."/>
            <person name="Xia Y."/>
            <person name="Xiao G."/>
            <person name="Xiong C."/>
            <person name="Hu X."/>
            <person name="Zhang S."/>
            <person name="Zheng H."/>
            <person name="Huang Y."/>
            <person name="Zhou Y."/>
            <person name="Wang S."/>
            <person name="Zhao G.P."/>
            <person name="Liu X."/>
            <person name="St Leger R.J."/>
            <person name="Wang C."/>
        </authorList>
    </citation>
    <scope>NUCLEOTIDE SEQUENCE [LARGE SCALE GENOMIC DNA]</scope>
    <source>
        <strain evidence="4 5">CM01</strain>
    </source>
</reference>
<dbReference type="Proteomes" id="UP000001610">
    <property type="component" value="Unassembled WGS sequence"/>
</dbReference>
<evidence type="ECO:0000313" key="5">
    <source>
        <dbReference type="Proteomes" id="UP000001610"/>
    </source>
</evidence>
<dbReference type="InterPro" id="IPR013328">
    <property type="entry name" value="6PGD_dom2"/>
</dbReference>
<feature type="compositionally biased region" description="Polar residues" evidence="1">
    <location>
        <begin position="1166"/>
        <end position="1176"/>
    </location>
</feature>
<dbReference type="InterPro" id="IPR013332">
    <property type="entry name" value="KPR_N"/>
</dbReference>
<dbReference type="InterPro" id="IPR008927">
    <property type="entry name" value="6-PGluconate_DH-like_C_sf"/>
</dbReference>
<feature type="compositionally biased region" description="Low complexity" evidence="1">
    <location>
        <begin position="829"/>
        <end position="840"/>
    </location>
</feature>
<keyword evidence="5" id="KW-1185">Reference proteome</keyword>
<name>G3J974_CORMM</name>
<dbReference type="eggNOG" id="ENOG502QT3Z">
    <property type="taxonomic scope" value="Eukaryota"/>
</dbReference>
<feature type="domain" description="Ketopantoate reductase C-terminal" evidence="3">
    <location>
        <begin position="626"/>
        <end position="749"/>
    </location>
</feature>
<evidence type="ECO:0000259" key="2">
    <source>
        <dbReference type="Pfam" id="PF02558"/>
    </source>
</evidence>
<dbReference type="FunFam" id="3.40.50.720:FF:000424">
    <property type="entry name" value="Meiotically up-regulated gene 72 protein"/>
    <property type="match status" value="1"/>
</dbReference>
<feature type="compositionally biased region" description="Basic and acidic residues" evidence="1">
    <location>
        <begin position="19"/>
        <end position="31"/>
    </location>
</feature>
<dbReference type="GeneID" id="18165201"/>
<feature type="region of interest" description="Disordered" evidence="1">
    <location>
        <begin position="896"/>
        <end position="1009"/>
    </location>
</feature>
<dbReference type="VEuPathDB" id="FungiDB:CCM_03174"/>
<dbReference type="Pfam" id="PF08546">
    <property type="entry name" value="ApbA_C"/>
    <property type="match status" value="1"/>
</dbReference>
<feature type="region of interest" description="Disordered" evidence="1">
    <location>
        <begin position="1"/>
        <end position="36"/>
    </location>
</feature>
<dbReference type="AlphaFoldDB" id="G3J974"/>
<dbReference type="PANTHER" id="PTHR21708:SF25">
    <property type="entry name" value="PROTEIN PAM1-RELATED"/>
    <property type="match status" value="1"/>
</dbReference>
<evidence type="ECO:0000259" key="3">
    <source>
        <dbReference type="Pfam" id="PF08546"/>
    </source>
</evidence>
<dbReference type="OrthoDB" id="5302359at2759"/>
<feature type="compositionally biased region" description="Acidic residues" evidence="1">
    <location>
        <begin position="930"/>
        <end position="939"/>
    </location>
</feature>
<dbReference type="InterPro" id="IPR051402">
    <property type="entry name" value="KPR-Related"/>
</dbReference>
<sequence>MGALRPTVSRVSSHGTAKKRQEPSRVAESDHTQPTTSHQRLLSKLFACEQAIFRATYDDRIYSCQKNRFTLDDFPLPWTRFPDVALYRQDRVFGRYLQRQHLASRFPCYGRVLGRLVAPTVKPGFSSFATYLIEPSRSSWDTHSCPAKFALRSPTAIASTGRYLPADIIVLSLVDAAPSFSIAMLAVQPTTHDSASSTCPLHSPCPPTRIVPPSLALVDILHREAATPSGRFHQSFLSLLLCSGLICPKYPAALPHRSPHASPASLPASRQPLRSAHIQLPPTWLTHTPAIAAPSLADPPTPLSTTLLASSTGSSSTRFQPPLSPRIQIPSNPNHTPLDRLPRLPLLLASCPSCPIVPVDYVNRAFSPRLTWCRQIISRSPARRLLQLHLPCESEIFLNRSRDLALLSSHHLRPAITPRHATALLPIMSDTELMQVCSVGGNPVSAFLSWRLQATNACDVTLVWKSGFEHVSQYGISFKSPVFGNERFKPRHVVRNPEDASTVREGPFDYVVLCVKALPDIYDLAAVIDSVVTPQHTCILVNTTHTLGVETAIEERFPTNVVLSLVSGAELTQLGPSEFEHRGSTDIWVGPANKQSNIPQAIQEDMAQALAMTLSTGQVDCKVSPNIRQQQYERVIGPIAFHPVSVLFETPNQSILLDKVGVKDMITGIIDELVTLAETNGCKFDIDFKQRLMDGMTKTNLPDSIMWQDYVARRPMEIETYLGSPIKLAHEVKVPVPRIETLYAIMHNLNVVNRNRPKTADVQGVMPPGSPTVGQPPRLPSQNGHRPMMGPMPNGNGMPPRQVRPRNSSNFGPPGPMRRGPPMNGGPNGMNRPPQNMNGGSRAPSRRGSMDANDLEEFSHLVLYDDIPEDHEQNLGTDGSDPVAREREMHLRQRELAVKEQDMRMRRGPPLGPPGPRRGPHPMRHSTQMFDDDDDDDFYDPPVGPGMPAIDADNFDMMSVTSRKNRKASGPPPAHIRRNPEFDAPPPSRGSRFRPSFGRNRSSQIASMPMMTDNILDDPLMSCSSNRYGTVDRGTMNGGSRANSLTASRLDELQYGQAPGGPPGTNFGRRASQSPGNPYSPSMRGGSGRPSPPNGYGPPMNGRPSPPDGVRQPVPRYPPGQGNVVAPQQVEQHIGVSLLQPPTTRNVRSLTGSASASAGSGEVDSENSARSSQTSFPHAPPAATSVH</sequence>
<dbReference type="Pfam" id="PF02558">
    <property type="entry name" value="ApbA"/>
    <property type="match status" value="1"/>
</dbReference>
<dbReference type="PANTHER" id="PTHR21708">
    <property type="entry name" value="PROBABLE 2-DEHYDROPANTOATE 2-REDUCTASE"/>
    <property type="match status" value="1"/>
</dbReference>